<dbReference type="PANTHER" id="PTHR12598:SF0">
    <property type="entry name" value="COPPER HOMEOSTASIS PROTEIN CUTC HOMOLOG"/>
    <property type="match status" value="1"/>
</dbReference>
<gene>
    <name evidence="2" type="primary">cutC</name>
    <name evidence="3" type="ORF">ABUE30_09795</name>
</gene>
<dbReference type="InterPro" id="IPR036822">
    <property type="entry name" value="CutC-like_dom_sf"/>
</dbReference>
<dbReference type="Proteomes" id="UP001629953">
    <property type="component" value="Unassembled WGS sequence"/>
</dbReference>
<dbReference type="Gene3D" id="3.20.20.380">
    <property type="entry name" value="Copper homeostasis (CutC) domain"/>
    <property type="match status" value="1"/>
</dbReference>
<evidence type="ECO:0000256" key="2">
    <source>
        <dbReference type="HAMAP-Rule" id="MF_00795"/>
    </source>
</evidence>
<comment type="caution">
    <text evidence="3">The sequence shown here is derived from an EMBL/GenBank/DDBJ whole genome shotgun (WGS) entry which is preliminary data.</text>
</comment>
<protein>
    <recommendedName>
        <fullName evidence="2">PF03932 family protein CutC</fullName>
    </recommendedName>
</protein>
<dbReference type="SUPFAM" id="SSF110395">
    <property type="entry name" value="CutC-like"/>
    <property type="match status" value="1"/>
</dbReference>
<comment type="caution">
    <text evidence="2">Once thought to be involved in copper homeostasis, experiments in E.coli have shown this is not the case.</text>
</comment>
<evidence type="ECO:0000313" key="4">
    <source>
        <dbReference type="Proteomes" id="UP001629953"/>
    </source>
</evidence>
<dbReference type="InterPro" id="IPR005627">
    <property type="entry name" value="CutC-like"/>
</dbReference>
<keyword evidence="4" id="KW-1185">Reference proteome</keyword>
<reference evidence="3 4" key="1">
    <citation type="journal article" date="2013" name="Int. J. Syst. Evol. Microbiol.">
        <title>Celerinatantimonas yamalensis sp. nov., a cold-adapted diazotrophic bacterium from a cold permafrost brine.</title>
        <authorList>
            <person name="Shcherbakova V."/>
            <person name="Chuvilskaya N."/>
            <person name="Rivkina E."/>
            <person name="Demidov N."/>
            <person name="Uchaeva V."/>
            <person name="Suetin S."/>
            <person name="Suzina N."/>
            <person name="Gilichinsky D."/>
        </authorList>
    </citation>
    <scope>NUCLEOTIDE SEQUENCE [LARGE SCALE GENOMIC DNA]</scope>
    <source>
        <strain evidence="3 4">C7</strain>
    </source>
</reference>
<evidence type="ECO:0000313" key="3">
    <source>
        <dbReference type="EMBL" id="MFM2485350.1"/>
    </source>
</evidence>
<evidence type="ECO:0000256" key="1">
    <source>
        <dbReference type="ARBA" id="ARBA00007768"/>
    </source>
</evidence>
<dbReference type="EMBL" id="JBEQCT010000003">
    <property type="protein sequence ID" value="MFM2485350.1"/>
    <property type="molecule type" value="Genomic_DNA"/>
</dbReference>
<keyword evidence="2" id="KW-0963">Cytoplasm</keyword>
<dbReference type="Pfam" id="PF03932">
    <property type="entry name" value="CutC"/>
    <property type="match status" value="1"/>
</dbReference>
<dbReference type="PANTHER" id="PTHR12598">
    <property type="entry name" value="COPPER HOMEOSTASIS PROTEIN CUTC"/>
    <property type="match status" value="1"/>
</dbReference>
<comment type="subcellular location">
    <subcellularLocation>
        <location evidence="2">Cytoplasm</location>
    </subcellularLocation>
</comment>
<organism evidence="3 4">
    <name type="scientific">Celerinatantimonas yamalensis</name>
    <dbReference type="NCBI Taxonomy" id="559956"/>
    <lineage>
        <taxon>Bacteria</taxon>
        <taxon>Pseudomonadati</taxon>
        <taxon>Pseudomonadota</taxon>
        <taxon>Gammaproteobacteria</taxon>
        <taxon>Celerinatantimonadaceae</taxon>
        <taxon>Celerinatantimonas</taxon>
    </lineage>
</organism>
<dbReference type="RefSeq" id="WP_408623565.1">
    <property type="nucleotide sequence ID" value="NZ_JBEQCT010000003.1"/>
</dbReference>
<sequence>MRTLEVCCYGLDQALIAEQAGAHRIELCAASQEGGITPSFGTLKLAEAQLSVPTMVMIRPRGGDFCYNEAELACMLEDIALVRELDLAGVVFGALNVNGELDILAMTRLLDAAKGLSVTFHRAFDMCQNPQRVFQQLADMGVDRILTSGQRPSALEGLDLLKQLHACHGPIIMPGCGIRMSTLMPLIAAGFNEFHSSASCQVPSPMQFINPNVAMSQHASDEYLRQQIDPAQISQMTQCLMS</sequence>
<accession>A0ABW9G7Z1</accession>
<comment type="similarity">
    <text evidence="1 2">Belongs to the CutC family.</text>
</comment>
<dbReference type="HAMAP" id="MF_00795">
    <property type="entry name" value="CutC"/>
    <property type="match status" value="1"/>
</dbReference>
<proteinExistence type="inferred from homology"/>
<name>A0ABW9G7Z1_9GAMM</name>